<evidence type="ECO:0000256" key="2">
    <source>
        <dbReference type="ARBA" id="ARBA00022448"/>
    </source>
</evidence>
<evidence type="ECO:0008006" key="11">
    <source>
        <dbReference type="Google" id="ProtNLM"/>
    </source>
</evidence>
<keyword evidence="5 8" id="KW-1133">Transmembrane helix</keyword>
<comment type="similarity">
    <text evidence="7">Belongs to the MPDU1 (TC 2.A.43.3) family.</text>
</comment>
<feature type="transmembrane region" description="Helical" evidence="8">
    <location>
        <begin position="301"/>
        <end position="323"/>
    </location>
</feature>
<evidence type="ECO:0000256" key="4">
    <source>
        <dbReference type="ARBA" id="ARBA00022737"/>
    </source>
</evidence>
<dbReference type="Pfam" id="PF04193">
    <property type="entry name" value="PQ-loop"/>
    <property type="match status" value="1"/>
</dbReference>
<dbReference type="AlphaFoldDB" id="A0A7J5XUB1"/>
<keyword evidence="6 8" id="KW-0472">Membrane</keyword>
<evidence type="ECO:0000256" key="8">
    <source>
        <dbReference type="SAM" id="Phobius"/>
    </source>
</evidence>
<evidence type="ECO:0000256" key="5">
    <source>
        <dbReference type="ARBA" id="ARBA00022989"/>
    </source>
</evidence>
<feature type="transmembrane region" description="Helical" evidence="8">
    <location>
        <begin position="275"/>
        <end position="295"/>
    </location>
</feature>
<dbReference type="OrthoDB" id="271506at2759"/>
<reference evidence="9 10" key="1">
    <citation type="submission" date="2020-03" db="EMBL/GenBank/DDBJ databases">
        <title>Dissostichus mawsoni Genome sequencing and assembly.</title>
        <authorList>
            <person name="Park H."/>
        </authorList>
    </citation>
    <scope>NUCLEOTIDE SEQUENCE [LARGE SCALE GENOMIC DNA]</scope>
    <source>
        <strain evidence="9">DM0001</strain>
        <tissue evidence="9">Muscle</tissue>
    </source>
</reference>
<feature type="transmembrane region" description="Helical" evidence="8">
    <location>
        <begin position="225"/>
        <end position="247"/>
    </location>
</feature>
<name>A0A7J5XUB1_DISMA</name>
<evidence type="ECO:0000256" key="7">
    <source>
        <dbReference type="ARBA" id="ARBA00038475"/>
    </source>
</evidence>
<dbReference type="InterPro" id="IPR016817">
    <property type="entry name" value="MannP-dilichol_defect-1"/>
</dbReference>
<evidence type="ECO:0000256" key="3">
    <source>
        <dbReference type="ARBA" id="ARBA00022692"/>
    </source>
</evidence>
<dbReference type="InterPro" id="IPR006603">
    <property type="entry name" value="PQ-loop_rpt"/>
</dbReference>
<proteinExistence type="inferred from homology"/>
<evidence type="ECO:0000313" key="9">
    <source>
        <dbReference type="EMBL" id="KAF3840715.1"/>
    </source>
</evidence>
<dbReference type="GO" id="GO:0016020">
    <property type="term" value="C:membrane"/>
    <property type="evidence" value="ECO:0007669"/>
    <property type="project" value="UniProtKB-SubCell"/>
</dbReference>
<sequence length="332" mass="35933">MFQLDYVCSILVNVDMVPPGSEHGPNDLPTAVTSEPAFDADAAKRTSPNFLEPPHVFHLLGDVALLCELDGPGGKNSTMLQRMEMNTSGYREKAMHLEHFAVHILVPPQAQSNIPGCSSTMAPSAFKNFLVTFLMPEKCYERFFVNFHMNAQLPQLLKILWRRSADGLSLTSALLQLYAFSCPVVYAIAHHFPLFAWGERLITLSQTAAIVFLIVYYRGQTLTGILFLLAFGGAVFLLASYAAAAVVSAMQASSLPALIASKAGTNHSNDSTGQLSSLSVLLSWAGSLGFIFVSLQETGNWLATVSHTLSACLSCVLLAQVLCPDATKKKSE</sequence>
<dbReference type="GO" id="GO:0009312">
    <property type="term" value="P:oligosaccharide biosynthetic process"/>
    <property type="evidence" value="ECO:0007669"/>
    <property type="project" value="TreeGrafter"/>
</dbReference>
<protein>
    <recommendedName>
        <fullName evidence="11">Solute carrier family 66 member 3</fullName>
    </recommendedName>
</protein>
<evidence type="ECO:0000313" key="10">
    <source>
        <dbReference type="Proteomes" id="UP000518266"/>
    </source>
</evidence>
<feature type="transmembrane region" description="Helical" evidence="8">
    <location>
        <begin position="201"/>
        <end position="219"/>
    </location>
</feature>
<feature type="transmembrane region" description="Helical" evidence="8">
    <location>
        <begin position="168"/>
        <end position="189"/>
    </location>
</feature>
<comment type="subcellular location">
    <subcellularLocation>
        <location evidence="1">Membrane</location>
        <topology evidence="1">Multi-pass membrane protein</topology>
    </subcellularLocation>
</comment>
<dbReference type="PANTHER" id="PTHR12226">
    <property type="entry name" value="MANNOSE-P-DOLICHOL UTILIZATION DEFECT 1 LEC35 -RELATED"/>
    <property type="match status" value="1"/>
</dbReference>
<organism evidence="9 10">
    <name type="scientific">Dissostichus mawsoni</name>
    <name type="common">Antarctic cod</name>
    <dbReference type="NCBI Taxonomy" id="36200"/>
    <lineage>
        <taxon>Eukaryota</taxon>
        <taxon>Metazoa</taxon>
        <taxon>Chordata</taxon>
        <taxon>Craniata</taxon>
        <taxon>Vertebrata</taxon>
        <taxon>Euteleostomi</taxon>
        <taxon>Actinopterygii</taxon>
        <taxon>Neopterygii</taxon>
        <taxon>Teleostei</taxon>
        <taxon>Neoteleostei</taxon>
        <taxon>Acanthomorphata</taxon>
        <taxon>Eupercaria</taxon>
        <taxon>Perciformes</taxon>
        <taxon>Notothenioidei</taxon>
        <taxon>Nototheniidae</taxon>
        <taxon>Dissostichus</taxon>
    </lineage>
</organism>
<comment type="caution">
    <text evidence="9">The sequence shown here is derived from an EMBL/GenBank/DDBJ whole genome shotgun (WGS) entry which is preliminary data.</text>
</comment>
<dbReference type="PANTHER" id="PTHR12226:SF2">
    <property type="entry name" value="MANNOSE-P-DOLICHOL UTILIZATION DEFECT 1 PROTEIN"/>
    <property type="match status" value="1"/>
</dbReference>
<evidence type="ECO:0000256" key="6">
    <source>
        <dbReference type="ARBA" id="ARBA00023136"/>
    </source>
</evidence>
<keyword evidence="2" id="KW-0813">Transport</keyword>
<accession>A0A7J5XUB1</accession>
<keyword evidence="10" id="KW-1185">Reference proteome</keyword>
<dbReference type="Gene3D" id="1.20.1280.290">
    <property type="match status" value="1"/>
</dbReference>
<dbReference type="Proteomes" id="UP000518266">
    <property type="component" value="Unassembled WGS sequence"/>
</dbReference>
<gene>
    <name evidence="9" type="ORF">F7725_006577</name>
</gene>
<keyword evidence="3 8" id="KW-0812">Transmembrane</keyword>
<dbReference type="EMBL" id="JAAKFY010000020">
    <property type="protein sequence ID" value="KAF3840715.1"/>
    <property type="molecule type" value="Genomic_DNA"/>
</dbReference>
<keyword evidence="4" id="KW-0677">Repeat</keyword>
<evidence type="ECO:0000256" key="1">
    <source>
        <dbReference type="ARBA" id="ARBA00004141"/>
    </source>
</evidence>